<reference evidence="2" key="1">
    <citation type="submission" date="2021-11" db="EMBL/GenBank/DDBJ databases">
        <authorList>
            <consortium name="Genoscope - CEA"/>
            <person name="William W."/>
        </authorList>
    </citation>
    <scope>NUCLEOTIDE SEQUENCE</scope>
</reference>
<comment type="caution">
    <text evidence="2">The sequence shown here is derived from an EMBL/GenBank/DDBJ whole genome shotgun (WGS) entry which is preliminary data.</text>
</comment>
<feature type="compositionally biased region" description="Basic residues" evidence="1">
    <location>
        <begin position="58"/>
        <end position="68"/>
    </location>
</feature>
<name>A0A8J2STS9_9STRA</name>
<organism evidence="2 3">
    <name type="scientific">Pelagomonas calceolata</name>
    <dbReference type="NCBI Taxonomy" id="35677"/>
    <lineage>
        <taxon>Eukaryota</taxon>
        <taxon>Sar</taxon>
        <taxon>Stramenopiles</taxon>
        <taxon>Ochrophyta</taxon>
        <taxon>Pelagophyceae</taxon>
        <taxon>Pelagomonadales</taxon>
        <taxon>Pelagomonadaceae</taxon>
        <taxon>Pelagomonas</taxon>
    </lineage>
</organism>
<evidence type="ECO:0000256" key="1">
    <source>
        <dbReference type="SAM" id="MobiDB-lite"/>
    </source>
</evidence>
<dbReference type="AlphaFoldDB" id="A0A8J2STS9"/>
<evidence type="ECO:0000313" key="2">
    <source>
        <dbReference type="EMBL" id="CAH0380073.1"/>
    </source>
</evidence>
<accession>A0A8J2STS9</accession>
<proteinExistence type="predicted"/>
<evidence type="ECO:0000313" key="3">
    <source>
        <dbReference type="Proteomes" id="UP000789595"/>
    </source>
</evidence>
<feature type="region of interest" description="Disordered" evidence="1">
    <location>
        <begin position="1"/>
        <end position="85"/>
    </location>
</feature>
<sequence>MERVTIRHITPSAPSPPPPARRPLVPRITTAAQDKRLRTSSAPRSCRRRSALLPASRRGGRPPCKQHGRLVSPSPRPAASSRTSPSILYASTAHRGVAVTSRRRATAPPMRVAEVSSPALVTRGRPVRLSIARLLVPPGPRQGCSCSSYVWCWCWCWCCAGHSQQSLLWRARLRGGLQTNALRALNVLLSTVRRMSQASLPWLWESTSSLKSPRAQPSRIDYETPPQRYLRMTH</sequence>
<dbReference type="Proteomes" id="UP000789595">
    <property type="component" value="Unassembled WGS sequence"/>
</dbReference>
<protein>
    <submittedName>
        <fullName evidence="2">Uncharacterized protein</fullName>
    </submittedName>
</protein>
<gene>
    <name evidence="2" type="ORF">PECAL_6P17100</name>
</gene>
<keyword evidence="3" id="KW-1185">Reference proteome</keyword>
<dbReference type="EMBL" id="CAKKNE010000006">
    <property type="protein sequence ID" value="CAH0380073.1"/>
    <property type="molecule type" value="Genomic_DNA"/>
</dbReference>